<dbReference type="Proteomes" id="UP001055125">
    <property type="component" value="Unassembled WGS sequence"/>
</dbReference>
<reference evidence="1" key="2">
    <citation type="submission" date="2021-08" db="EMBL/GenBank/DDBJ databases">
        <authorList>
            <person name="Tani A."/>
            <person name="Ola A."/>
            <person name="Ogura Y."/>
            <person name="Katsura K."/>
            <person name="Hayashi T."/>
        </authorList>
    </citation>
    <scope>NUCLEOTIDE SEQUENCE</scope>
    <source>
        <strain evidence="1">DSM 19015</strain>
    </source>
</reference>
<accession>A0ABQ4S3X2</accession>
<keyword evidence="2" id="KW-1185">Reference proteome</keyword>
<comment type="caution">
    <text evidence="1">The sequence shown here is derived from an EMBL/GenBank/DDBJ whole genome shotgun (WGS) entry which is preliminary data.</text>
</comment>
<evidence type="ECO:0000313" key="2">
    <source>
        <dbReference type="Proteomes" id="UP001055125"/>
    </source>
</evidence>
<dbReference type="EMBL" id="BPQP01000105">
    <property type="protein sequence ID" value="GJD97751.1"/>
    <property type="molecule type" value="Genomic_DNA"/>
</dbReference>
<proteinExistence type="predicted"/>
<reference evidence="1" key="1">
    <citation type="journal article" date="2021" name="Front. Microbiol.">
        <title>Comprehensive Comparative Genomics and Phenotyping of Methylobacterium Species.</title>
        <authorList>
            <person name="Alessa O."/>
            <person name="Ogura Y."/>
            <person name="Fujitani Y."/>
            <person name="Takami H."/>
            <person name="Hayashi T."/>
            <person name="Sahin N."/>
            <person name="Tani A."/>
        </authorList>
    </citation>
    <scope>NUCLEOTIDE SEQUENCE</scope>
    <source>
        <strain evidence="1">DSM 19015</strain>
    </source>
</reference>
<name>A0ABQ4S3X2_9HYPH</name>
<sequence>MSRIIRFEVPPGKPVLRGHDYFWRVIRELDEQGTWTVADIRPLTGGGIDRSTIRDFVKRLAVGGYADVVDVLDGRPRYRLLQRPLAAPRLRRDGTAALQGRGQAAMWNVIRGPMGRDGFTFKDLALYASGAQIEITHETARTYVRRLADAGMLHCLRQGGPARPAVWRLKPVFTGPLPPMILRGHIVFDQNNNRAVGPVEAEEIGL</sequence>
<evidence type="ECO:0000313" key="1">
    <source>
        <dbReference type="EMBL" id="GJD97751.1"/>
    </source>
</evidence>
<gene>
    <name evidence="1" type="ORF">OCOJLMKI_4984</name>
</gene>
<protein>
    <submittedName>
        <fullName evidence="1">Uncharacterized protein</fullName>
    </submittedName>
</protein>
<organism evidence="1 2">
    <name type="scientific">Methylobacterium iners</name>
    <dbReference type="NCBI Taxonomy" id="418707"/>
    <lineage>
        <taxon>Bacteria</taxon>
        <taxon>Pseudomonadati</taxon>
        <taxon>Pseudomonadota</taxon>
        <taxon>Alphaproteobacteria</taxon>
        <taxon>Hyphomicrobiales</taxon>
        <taxon>Methylobacteriaceae</taxon>
        <taxon>Methylobacterium</taxon>
    </lineage>
</organism>
<dbReference type="RefSeq" id="WP_238246799.1">
    <property type="nucleotide sequence ID" value="NZ_BPQP01000105.1"/>
</dbReference>